<evidence type="ECO:0000256" key="1">
    <source>
        <dbReference type="SAM" id="MobiDB-lite"/>
    </source>
</evidence>
<evidence type="ECO:0000313" key="2">
    <source>
        <dbReference type="EMBL" id="CAE4605210.1"/>
    </source>
</evidence>
<organism evidence="2">
    <name type="scientific">Alexandrium monilatum</name>
    <dbReference type="NCBI Taxonomy" id="311494"/>
    <lineage>
        <taxon>Eukaryota</taxon>
        <taxon>Sar</taxon>
        <taxon>Alveolata</taxon>
        <taxon>Dinophyceae</taxon>
        <taxon>Gonyaulacales</taxon>
        <taxon>Pyrocystaceae</taxon>
        <taxon>Alexandrium</taxon>
    </lineage>
</organism>
<gene>
    <name evidence="2" type="ORF">AMON00008_LOCUS31029</name>
</gene>
<proteinExistence type="predicted"/>
<name>A0A7S4R8Z8_9DINO</name>
<feature type="region of interest" description="Disordered" evidence="1">
    <location>
        <begin position="77"/>
        <end position="99"/>
    </location>
</feature>
<dbReference type="EMBL" id="HBNR01044587">
    <property type="protein sequence ID" value="CAE4605210.1"/>
    <property type="molecule type" value="Transcribed_RNA"/>
</dbReference>
<accession>A0A7S4R8Z8</accession>
<dbReference type="AlphaFoldDB" id="A0A7S4R8Z8"/>
<sequence length="197" mass="21356">MAQVKFGRGFVPMGVQAEDPRPGLPSRRPAVDEAVHGRVDPEGVPECHRVFEGEQGEMFMQALSTVLELAESRQRLQKAGRGGGLRRSARASTPPSSATAQWVELAREELWGNGERRPPPARCWDAPEARLSKALHAGLDVGAAWDAARLVGLLKREVNDLREDIRSAPAISKATRWWVSAKMAEEADSGGAGSEEA</sequence>
<protein>
    <submittedName>
        <fullName evidence="2">Uncharacterized protein</fullName>
    </submittedName>
</protein>
<feature type="compositionally biased region" description="Low complexity" evidence="1">
    <location>
        <begin position="90"/>
        <end position="99"/>
    </location>
</feature>
<reference evidence="2" key="1">
    <citation type="submission" date="2021-01" db="EMBL/GenBank/DDBJ databases">
        <authorList>
            <person name="Corre E."/>
            <person name="Pelletier E."/>
            <person name="Niang G."/>
            <person name="Scheremetjew M."/>
            <person name="Finn R."/>
            <person name="Kale V."/>
            <person name="Holt S."/>
            <person name="Cochrane G."/>
            <person name="Meng A."/>
            <person name="Brown T."/>
            <person name="Cohen L."/>
        </authorList>
    </citation>
    <scope>NUCLEOTIDE SEQUENCE</scope>
    <source>
        <strain evidence="2">CCMP3105</strain>
    </source>
</reference>